<dbReference type="PANTHER" id="PTHR22952">
    <property type="entry name" value="CAMP-RESPONSE ELEMENT BINDING PROTEIN-RELATED"/>
    <property type="match status" value="1"/>
</dbReference>
<name>A0AAN9FBB3_CLITE</name>
<evidence type="ECO:0000256" key="4">
    <source>
        <dbReference type="SAM" id="MobiDB-lite"/>
    </source>
</evidence>
<feature type="region of interest" description="Disordered" evidence="4">
    <location>
        <begin position="301"/>
        <end position="326"/>
    </location>
</feature>
<dbReference type="Pfam" id="PF00170">
    <property type="entry name" value="bZIP_1"/>
    <property type="match status" value="1"/>
</dbReference>
<accession>A0AAN9FBB3</accession>
<dbReference type="SUPFAM" id="SSF57959">
    <property type="entry name" value="Leucine zipper domain"/>
    <property type="match status" value="1"/>
</dbReference>
<comment type="caution">
    <text evidence="6">The sequence shown here is derived from an EMBL/GenBank/DDBJ whole genome shotgun (WGS) entry which is preliminary data.</text>
</comment>
<feature type="region of interest" description="Disordered" evidence="4">
    <location>
        <begin position="147"/>
        <end position="170"/>
    </location>
</feature>
<keyword evidence="3" id="KW-0539">Nucleus</keyword>
<dbReference type="GO" id="GO:0003700">
    <property type="term" value="F:DNA-binding transcription factor activity"/>
    <property type="evidence" value="ECO:0007669"/>
    <property type="project" value="InterPro"/>
</dbReference>
<dbReference type="PROSITE" id="PS50217">
    <property type="entry name" value="BZIP"/>
    <property type="match status" value="1"/>
</dbReference>
<feature type="compositionally biased region" description="Polar residues" evidence="4">
    <location>
        <begin position="60"/>
        <end position="82"/>
    </location>
</feature>
<dbReference type="InterPro" id="IPR043452">
    <property type="entry name" value="BZIP46-like"/>
</dbReference>
<gene>
    <name evidence="6" type="ORF">RJT34_28699</name>
</gene>
<organism evidence="6 7">
    <name type="scientific">Clitoria ternatea</name>
    <name type="common">Butterfly pea</name>
    <dbReference type="NCBI Taxonomy" id="43366"/>
    <lineage>
        <taxon>Eukaryota</taxon>
        <taxon>Viridiplantae</taxon>
        <taxon>Streptophyta</taxon>
        <taxon>Embryophyta</taxon>
        <taxon>Tracheophyta</taxon>
        <taxon>Spermatophyta</taxon>
        <taxon>Magnoliopsida</taxon>
        <taxon>eudicotyledons</taxon>
        <taxon>Gunneridae</taxon>
        <taxon>Pentapetalae</taxon>
        <taxon>rosids</taxon>
        <taxon>fabids</taxon>
        <taxon>Fabales</taxon>
        <taxon>Fabaceae</taxon>
        <taxon>Papilionoideae</taxon>
        <taxon>50 kb inversion clade</taxon>
        <taxon>NPAAA clade</taxon>
        <taxon>indigoferoid/millettioid clade</taxon>
        <taxon>Phaseoleae</taxon>
        <taxon>Clitoria</taxon>
    </lineage>
</organism>
<reference evidence="6 7" key="1">
    <citation type="submission" date="2024-01" db="EMBL/GenBank/DDBJ databases">
        <title>The genomes of 5 underutilized Papilionoideae crops provide insights into root nodulation and disease resistance.</title>
        <authorList>
            <person name="Yuan L."/>
        </authorList>
    </citation>
    <scope>NUCLEOTIDE SEQUENCE [LARGE SCALE GENOMIC DNA]</scope>
    <source>
        <strain evidence="6">LY-2023</strain>
        <tissue evidence="6">Leaf</tissue>
    </source>
</reference>
<feature type="domain" description="BZIP" evidence="5">
    <location>
        <begin position="232"/>
        <end position="278"/>
    </location>
</feature>
<evidence type="ECO:0000256" key="2">
    <source>
        <dbReference type="ARBA" id="ARBA00023125"/>
    </source>
</evidence>
<proteinExistence type="predicted"/>
<evidence type="ECO:0000313" key="6">
    <source>
        <dbReference type="EMBL" id="KAK7272225.1"/>
    </source>
</evidence>
<dbReference type="Gene3D" id="1.20.5.170">
    <property type="match status" value="1"/>
</dbReference>
<evidence type="ECO:0000313" key="7">
    <source>
        <dbReference type="Proteomes" id="UP001359559"/>
    </source>
</evidence>
<keyword evidence="2" id="KW-0238">DNA-binding</keyword>
<dbReference type="InterPro" id="IPR046347">
    <property type="entry name" value="bZIP_sf"/>
</dbReference>
<dbReference type="EMBL" id="JAYKXN010000007">
    <property type="protein sequence ID" value="KAK7272225.1"/>
    <property type="molecule type" value="Genomic_DNA"/>
</dbReference>
<feature type="compositionally biased region" description="Polar residues" evidence="4">
    <location>
        <begin position="147"/>
        <end position="165"/>
    </location>
</feature>
<protein>
    <recommendedName>
        <fullName evidence="5">BZIP domain-containing protein</fullName>
    </recommendedName>
</protein>
<dbReference type="Proteomes" id="UP001359559">
    <property type="component" value="Unassembled WGS sequence"/>
</dbReference>
<dbReference type="PANTHER" id="PTHR22952:SF395">
    <property type="entry name" value="ABSCISIC ACID-INSENSITIVE 5-LIKE PROTEIN 1"/>
    <property type="match status" value="1"/>
</dbReference>
<dbReference type="FunFam" id="1.20.5.170:FF:000036">
    <property type="entry name" value="ABSCISIC ACID-INSENSITIVE 5-like protein 2"/>
    <property type="match status" value="1"/>
</dbReference>
<dbReference type="GO" id="GO:0003677">
    <property type="term" value="F:DNA binding"/>
    <property type="evidence" value="ECO:0007669"/>
    <property type="project" value="UniProtKB-KW"/>
</dbReference>
<dbReference type="PROSITE" id="PS00036">
    <property type="entry name" value="BZIP_BASIC"/>
    <property type="match status" value="1"/>
</dbReference>
<dbReference type="CDD" id="cd14707">
    <property type="entry name" value="bZIP_plant_BZIP46"/>
    <property type="match status" value="1"/>
</dbReference>
<sequence>MAFQQSEQEVQLQETESTFFQMNKQNSASLSLTLDEFQCKSGKTYGSLNMDEFLASIWSSDDNQVNPPQAHTQHEASSQGKSVATEPISVPPPICMKTVDEVWSQIQKNQPQHNETNNNLGRNETLKKQPTLGEMTLEDFLVKAGVVQQSSSSRPKTSNVSSNASYGLRPTLKNNVSSNGLETHQMLSHNNSLVVKDSTTCHAAEKCQSLSESSGVDGNRKRIIDGPLELVIERRQRRMLKNRESAARSRARKQAYTIELEAELDVLKQENEKLKQTLVDNIFKLKIHAESEAKRKQEICQRKQSTTAQKRTEKLRAMGKTLSAAW</sequence>
<dbReference type="GO" id="GO:0005634">
    <property type="term" value="C:nucleus"/>
    <property type="evidence" value="ECO:0007669"/>
    <property type="project" value="UniProtKB-SubCell"/>
</dbReference>
<dbReference type="GO" id="GO:0045893">
    <property type="term" value="P:positive regulation of DNA-templated transcription"/>
    <property type="evidence" value="ECO:0007669"/>
    <property type="project" value="InterPro"/>
</dbReference>
<comment type="subcellular location">
    <subcellularLocation>
        <location evidence="1">Nucleus</location>
    </subcellularLocation>
</comment>
<evidence type="ECO:0000259" key="5">
    <source>
        <dbReference type="PROSITE" id="PS50217"/>
    </source>
</evidence>
<keyword evidence="7" id="KW-1185">Reference proteome</keyword>
<dbReference type="AlphaFoldDB" id="A0AAN9FBB3"/>
<feature type="region of interest" description="Disordered" evidence="4">
    <location>
        <begin position="60"/>
        <end position="91"/>
    </location>
</feature>
<evidence type="ECO:0000256" key="1">
    <source>
        <dbReference type="ARBA" id="ARBA00004123"/>
    </source>
</evidence>
<dbReference type="InterPro" id="IPR004827">
    <property type="entry name" value="bZIP"/>
</dbReference>
<evidence type="ECO:0000256" key="3">
    <source>
        <dbReference type="ARBA" id="ARBA00023242"/>
    </source>
</evidence>
<dbReference type="SMART" id="SM00338">
    <property type="entry name" value="BRLZ"/>
    <property type="match status" value="1"/>
</dbReference>